<dbReference type="KEGG" id="cdn:BN940_13816"/>
<protein>
    <submittedName>
        <fullName evidence="1">Uncharacterized protein</fullName>
    </submittedName>
</protein>
<reference evidence="1 2" key="1">
    <citation type="journal article" date="2014" name="BMC Microbiol.">
        <title>The oxygen-independent metabolism of cyclic monoterpenes in Castellaniella defragrans 65Phen.</title>
        <authorList>
            <person name="Petasch J."/>
            <person name="Disch E.M."/>
            <person name="Markert S."/>
            <person name="Becher D."/>
            <person name="Schweder T."/>
            <person name="Huttel B."/>
            <person name="Reinhardt R."/>
            <person name="Harder J."/>
        </authorList>
    </citation>
    <scope>NUCLEOTIDE SEQUENCE [LARGE SCALE GENOMIC DNA]</scope>
    <source>
        <strain evidence="1">65Phen</strain>
    </source>
</reference>
<keyword evidence="2" id="KW-1185">Reference proteome</keyword>
<proteinExistence type="predicted"/>
<sequence length="46" mass="5026">MAPENRRAPRVFGHAPRVLRRGAGRLPACPPVCAPAYPRPDSCCVR</sequence>
<name>W8X032_CASD6</name>
<gene>
    <name evidence="1" type="ORF">BN940_13816</name>
</gene>
<dbReference type="Proteomes" id="UP000019805">
    <property type="component" value="Chromosome"/>
</dbReference>
<evidence type="ECO:0000313" key="1">
    <source>
        <dbReference type="EMBL" id="CDM25209.1"/>
    </source>
</evidence>
<accession>W8X032</accession>
<evidence type="ECO:0000313" key="2">
    <source>
        <dbReference type="Proteomes" id="UP000019805"/>
    </source>
</evidence>
<dbReference type="HOGENOM" id="CLU_3181610_0_0_4"/>
<dbReference type="EMBL" id="HG916765">
    <property type="protein sequence ID" value="CDM25209.1"/>
    <property type="molecule type" value="Genomic_DNA"/>
</dbReference>
<organism evidence="1 2">
    <name type="scientific">Castellaniella defragrans (strain DSM 12143 / CCUG 39792 / 65Phen)</name>
    <name type="common">Alcaligenes defragrans</name>
    <dbReference type="NCBI Taxonomy" id="1437824"/>
    <lineage>
        <taxon>Bacteria</taxon>
        <taxon>Pseudomonadati</taxon>
        <taxon>Pseudomonadota</taxon>
        <taxon>Betaproteobacteria</taxon>
        <taxon>Burkholderiales</taxon>
        <taxon>Alcaligenaceae</taxon>
        <taxon>Castellaniella</taxon>
    </lineage>
</organism>
<dbReference type="AlphaFoldDB" id="W8X032"/>